<dbReference type="SUPFAM" id="SSF103473">
    <property type="entry name" value="MFS general substrate transporter"/>
    <property type="match status" value="1"/>
</dbReference>
<evidence type="ECO:0000256" key="5">
    <source>
        <dbReference type="SAM" id="Phobius"/>
    </source>
</evidence>
<dbReference type="Pfam" id="PF07690">
    <property type="entry name" value="MFS_1"/>
    <property type="match status" value="1"/>
</dbReference>
<feature type="domain" description="Major facilitator superfamily (MFS) profile" evidence="6">
    <location>
        <begin position="6"/>
        <end position="377"/>
    </location>
</feature>
<dbReference type="InterPro" id="IPR036259">
    <property type="entry name" value="MFS_trans_sf"/>
</dbReference>
<evidence type="ECO:0000256" key="1">
    <source>
        <dbReference type="ARBA" id="ARBA00004651"/>
    </source>
</evidence>
<feature type="transmembrane region" description="Helical" evidence="5">
    <location>
        <begin position="43"/>
        <end position="63"/>
    </location>
</feature>
<dbReference type="InterPro" id="IPR020846">
    <property type="entry name" value="MFS_dom"/>
</dbReference>
<dbReference type="InterPro" id="IPR001958">
    <property type="entry name" value="Tet-R_TetA/multi-R_MdtG-like"/>
</dbReference>
<evidence type="ECO:0000256" key="2">
    <source>
        <dbReference type="ARBA" id="ARBA00022692"/>
    </source>
</evidence>
<dbReference type="PANTHER" id="PTHR43683:SF1">
    <property type="entry name" value="MULTIDRUG EFFLUX PROTEIN YFMO"/>
    <property type="match status" value="1"/>
</dbReference>
<dbReference type="PANTHER" id="PTHR43683">
    <property type="entry name" value="MULTIDRUG EFFLUX PROTEIN YFMO"/>
    <property type="match status" value="1"/>
</dbReference>
<sequence>MKQPKAVWAVAFSSMIAFMGIGLVSPILPAITEELGATTTQTSLLFTSYLVITGVAMFFTSFISSRIGARKTLMIGLTIIVLSSFGAGASGTIEGIIAFRAVWGLGNAMFISTALSTIISESNGNPASAIILYEAALGMGLAIGPLVGGVLGSIAWQAPFYGTSVLMTMAFILLAVLMRGPAIAPIPTNFGAPFKALANPALLVMALVAFFYNVGFFVIMSFTAYPLHFTAMGIGLVFTGWGTGLALTSVFGAPALTRIFKRTTVLIGTLVLLSATLVLFAVLIDSPKALVVMMVVAGLELGIMNTVLTEVVMEATDLPRSVASSSYSGIRFLGGAVAPPAAAALAVASTMATPYIMGAASVALAAILIAVFKSHLAHVDRHEPTEVGEAVLEAAAITVGDS</sequence>
<dbReference type="InterPro" id="IPR053200">
    <property type="entry name" value="YfmO-like"/>
</dbReference>
<reference evidence="8" key="1">
    <citation type="journal article" date="2019" name="Int. J. Syst. Evol. Microbiol.">
        <title>The Global Catalogue of Microorganisms (GCM) 10K type strain sequencing project: providing services to taxonomists for standard genome sequencing and annotation.</title>
        <authorList>
            <consortium name="The Broad Institute Genomics Platform"/>
            <consortium name="The Broad Institute Genome Sequencing Center for Infectious Disease"/>
            <person name="Wu L."/>
            <person name="Ma J."/>
        </authorList>
    </citation>
    <scope>NUCLEOTIDE SEQUENCE [LARGE SCALE GENOMIC DNA]</scope>
    <source>
        <strain evidence="8">JCM 18952</strain>
    </source>
</reference>
<feature type="transmembrane region" description="Helical" evidence="5">
    <location>
        <begin position="290"/>
        <end position="308"/>
    </location>
</feature>
<dbReference type="InterPro" id="IPR011701">
    <property type="entry name" value="MFS"/>
</dbReference>
<feature type="transmembrane region" description="Helical" evidence="5">
    <location>
        <begin position="160"/>
        <end position="180"/>
    </location>
</feature>
<dbReference type="Gene3D" id="1.20.1250.20">
    <property type="entry name" value="MFS general substrate transporter like domains"/>
    <property type="match status" value="1"/>
</dbReference>
<evidence type="ECO:0000256" key="4">
    <source>
        <dbReference type="ARBA" id="ARBA00023136"/>
    </source>
</evidence>
<feature type="transmembrane region" description="Helical" evidence="5">
    <location>
        <begin position="201"/>
        <end position="225"/>
    </location>
</feature>
<feature type="transmembrane region" description="Helical" evidence="5">
    <location>
        <begin position="72"/>
        <end position="91"/>
    </location>
</feature>
<feature type="transmembrane region" description="Helical" evidence="5">
    <location>
        <begin position="7"/>
        <end position="31"/>
    </location>
</feature>
<evidence type="ECO:0000259" key="6">
    <source>
        <dbReference type="PROSITE" id="PS50850"/>
    </source>
</evidence>
<feature type="transmembrane region" description="Helical" evidence="5">
    <location>
        <begin position="97"/>
        <end position="119"/>
    </location>
</feature>
<proteinExistence type="predicted"/>
<feature type="transmembrane region" description="Helical" evidence="5">
    <location>
        <begin position="131"/>
        <end position="154"/>
    </location>
</feature>
<comment type="subcellular location">
    <subcellularLocation>
        <location evidence="1">Cell membrane</location>
        <topology evidence="1">Multi-pass membrane protein</topology>
    </subcellularLocation>
</comment>
<dbReference type="RefSeq" id="WP_210101846.1">
    <property type="nucleotide sequence ID" value="NZ_BAABLK010000005.1"/>
</dbReference>
<name>A0ABP9TGK5_9MICC</name>
<dbReference type="PROSITE" id="PS50850">
    <property type="entry name" value="MFS"/>
    <property type="match status" value="1"/>
</dbReference>
<evidence type="ECO:0000256" key="3">
    <source>
        <dbReference type="ARBA" id="ARBA00022989"/>
    </source>
</evidence>
<dbReference type="Proteomes" id="UP001501257">
    <property type="component" value="Unassembled WGS sequence"/>
</dbReference>
<dbReference type="EMBL" id="BAABLK010000005">
    <property type="protein sequence ID" value="GAA5225707.1"/>
    <property type="molecule type" value="Genomic_DNA"/>
</dbReference>
<feature type="transmembrane region" description="Helical" evidence="5">
    <location>
        <begin position="329"/>
        <end position="348"/>
    </location>
</feature>
<organism evidence="7 8">
    <name type="scientific">Paeniglutamicibacter antarcticus</name>
    <dbReference type="NCBI Taxonomy" id="494023"/>
    <lineage>
        <taxon>Bacteria</taxon>
        <taxon>Bacillati</taxon>
        <taxon>Actinomycetota</taxon>
        <taxon>Actinomycetes</taxon>
        <taxon>Micrococcales</taxon>
        <taxon>Micrococcaceae</taxon>
        <taxon>Paeniglutamicibacter</taxon>
    </lineage>
</organism>
<keyword evidence="3 5" id="KW-1133">Transmembrane helix</keyword>
<feature type="transmembrane region" description="Helical" evidence="5">
    <location>
        <begin position="354"/>
        <end position="372"/>
    </location>
</feature>
<evidence type="ECO:0000313" key="7">
    <source>
        <dbReference type="EMBL" id="GAA5225707.1"/>
    </source>
</evidence>
<evidence type="ECO:0000313" key="8">
    <source>
        <dbReference type="Proteomes" id="UP001501257"/>
    </source>
</evidence>
<gene>
    <name evidence="7" type="ORF">GCM10025778_02370</name>
</gene>
<comment type="caution">
    <text evidence="7">The sequence shown here is derived from an EMBL/GenBank/DDBJ whole genome shotgun (WGS) entry which is preliminary data.</text>
</comment>
<keyword evidence="2 5" id="KW-0812">Transmembrane</keyword>
<keyword evidence="8" id="KW-1185">Reference proteome</keyword>
<feature type="transmembrane region" description="Helical" evidence="5">
    <location>
        <begin position="265"/>
        <end position="284"/>
    </location>
</feature>
<accession>A0ABP9TGK5</accession>
<keyword evidence="4 5" id="KW-0472">Membrane</keyword>
<protein>
    <submittedName>
        <fullName evidence="7">MFS transporter</fullName>
    </submittedName>
</protein>
<dbReference type="PRINTS" id="PR01035">
    <property type="entry name" value="TCRTETA"/>
</dbReference>
<feature type="transmembrane region" description="Helical" evidence="5">
    <location>
        <begin position="231"/>
        <end position="253"/>
    </location>
</feature>